<dbReference type="Gene3D" id="1.10.1740.10">
    <property type="match status" value="1"/>
</dbReference>
<dbReference type="InterPro" id="IPR007627">
    <property type="entry name" value="RNA_pol_sigma70_r2"/>
</dbReference>
<dbReference type="InterPro" id="IPR014284">
    <property type="entry name" value="RNA_pol_sigma-70_dom"/>
</dbReference>
<name>A0A940WKE4_9ACTN</name>
<accession>A0A940WKE4</accession>
<evidence type="ECO:0000313" key="7">
    <source>
        <dbReference type="EMBL" id="MBP2704508.1"/>
    </source>
</evidence>
<dbReference type="GO" id="GO:0003677">
    <property type="term" value="F:DNA binding"/>
    <property type="evidence" value="ECO:0007669"/>
    <property type="project" value="InterPro"/>
</dbReference>
<dbReference type="InterPro" id="IPR013249">
    <property type="entry name" value="RNA_pol_sigma70_r4_t2"/>
</dbReference>
<keyword evidence="3" id="KW-0731">Sigma factor</keyword>
<dbReference type="InterPro" id="IPR013325">
    <property type="entry name" value="RNA_pol_sigma_r2"/>
</dbReference>
<evidence type="ECO:0000256" key="1">
    <source>
        <dbReference type="ARBA" id="ARBA00010641"/>
    </source>
</evidence>
<dbReference type="CDD" id="cd06171">
    <property type="entry name" value="Sigma70_r4"/>
    <property type="match status" value="1"/>
</dbReference>
<evidence type="ECO:0000256" key="2">
    <source>
        <dbReference type="ARBA" id="ARBA00023015"/>
    </source>
</evidence>
<protein>
    <submittedName>
        <fullName evidence="7">Sigma-70 family RNA polymerase sigma factor</fullName>
    </submittedName>
</protein>
<comment type="similarity">
    <text evidence="1">Belongs to the sigma-70 factor family. ECF subfamily.</text>
</comment>
<feature type="domain" description="RNA polymerase sigma factor 70 region 4 type 2" evidence="6">
    <location>
        <begin position="119"/>
        <end position="172"/>
    </location>
</feature>
<dbReference type="Gene3D" id="1.10.10.10">
    <property type="entry name" value="Winged helix-like DNA-binding domain superfamily/Winged helix DNA-binding domain"/>
    <property type="match status" value="1"/>
</dbReference>
<dbReference type="AlphaFoldDB" id="A0A940WKE4"/>
<dbReference type="SUPFAM" id="SSF88659">
    <property type="entry name" value="Sigma3 and sigma4 domains of RNA polymerase sigma factors"/>
    <property type="match status" value="1"/>
</dbReference>
<dbReference type="PANTHER" id="PTHR43133">
    <property type="entry name" value="RNA POLYMERASE ECF-TYPE SIGMA FACTO"/>
    <property type="match status" value="1"/>
</dbReference>
<evidence type="ECO:0000313" key="8">
    <source>
        <dbReference type="Proteomes" id="UP000674234"/>
    </source>
</evidence>
<dbReference type="SUPFAM" id="SSF88946">
    <property type="entry name" value="Sigma2 domain of RNA polymerase sigma factors"/>
    <property type="match status" value="1"/>
</dbReference>
<feature type="domain" description="RNA polymerase sigma-70 region 2" evidence="5">
    <location>
        <begin position="27"/>
        <end position="92"/>
    </location>
</feature>
<dbReference type="Pfam" id="PF04542">
    <property type="entry name" value="Sigma70_r2"/>
    <property type="match status" value="1"/>
</dbReference>
<dbReference type="Pfam" id="PF08281">
    <property type="entry name" value="Sigma70_r4_2"/>
    <property type="match status" value="1"/>
</dbReference>
<evidence type="ECO:0000259" key="6">
    <source>
        <dbReference type="Pfam" id="PF08281"/>
    </source>
</evidence>
<proteinExistence type="inferred from homology"/>
<reference evidence="7" key="1">
    <citation type="submission" date="2021-02" db="EMBL/GenBank/DDBJ databases">
        <title>Draft genome sequence of Microbispora sp. RL4-1S isolated from rice leaves in Thailand.</title>
        <authorList>
            <person name="Muangham S."/>
            <person name="Duangmal K."/>
        </authorList>
    </citation>
    <scope>NUCLEOTIDE SEQUENCE</scope>
    <source>
        <strain evidence="7">RL4-1S</strain>
    </source>
</reference>
<dbReference type="InterPro" id="IPR013324">
    <property type="entry name" value="RNA_pol_sigma_r3/r4-like"/>
</dbReference>
<dbReference type="InterPro" id="IPR036388">
    <property type="entry name" value="WH-like_DNA-bd_sf"/>
</dbReference>
<organism evidence="7 8">
    <name type="scientific">Microbispora oryzae</name>
    <dbReference type="NCBI Taxonomy" id="2806554"/>
    <lineage>
        <taxon>Bacteria</taxon>
        <taxon>Bacillati</taxon>
        <taxon>Actinomycetota</taxon>
        <taxon>Actinomycetes</taxon>
        <taxon>Streptosporangiales</taxon>
        <taxon>Streptosporangiaceae</taxon>
        <taxon>Microbispora</taxon>
    </lineage>
</organism>
<dbReference type="InterPro" id="IPR039425">
    <property type="entry name" value="RNA_pol_sigma-70-like"/>
</dbReference>
<evidence type="ECO:0000259" key="5">
    <source>
        <dbReference type="Pfam" id="PF04542"/>
    </source>
</evidence>
<dbReference type="PANTHER" id="PTHR43133:SF51">
    <property type="entry name" value="RNA POLYMERASE SIGMA FACTOR"/>
    <property type="match status" value="1"/>
</dbReference>
<keyword evidence="4" id="KW-0804">Transcription</keyword>
<dbReference type="EMBL" id="JAFCNB010000005">
    <property type="protein sequence ID" value="MBP2704508.1"/>
    <property type="molecule type" value="Genomic_DNA"/>
</dbReference>
<evidence type="ECO:0000256" key="4">
    <source>
        <dbReference type="ARBA" id="ARBA00023163"/>
    </source>
</evidence>
<dbReference type="Proteomes" id="UP000674234">
    <property type="component" value="Unassembled WGS sequence"/>
</dbReference>
<dbReference type="RefSeq" id="WP_210155807.1">
    <property type="nucleotide sequence ID" value="NZ_JAFCNB010000005.1"/>
</dbReference>
<keyword evidence="2" id="KW-0805">Transcription regulation</keyword>
<sequence length="310" mass="34034">MHKGEQADVDLVREAQLGDVHALGLLLARHQADMRAVALSILGHGPDAEDAVQDAALIALRRIGDVRDPHALAPWLKAVVRNACRTQLRTRRPLSSLDVAVLPDVPGLDELLDRHAVRDWIWHAMGELSSNLRLVAMLRYFTGVTTYAAIAEVCAIPVGTVRSRLSQARAKLSEALLATADLAHDDVAALTAARRGEAEQILGEASRGYFAQALRASWCPAVETVWPTGKVTRGYDYPVRSMENDLADGVVHRLSGVVAGRDIVIWEDDMISPPDDPFHCPPSVVWVNFLEEGRVRRIRLFHPRKAIASV</sequence>
<dbReference type="NCBIfam" id="TIGR02937">
    <property type="entry name" value="sigma70-ECF"/>
    <property type="match status" value="1"/>
</dbReference>
<evidence type="ECO:0000256" key="3">
    <source>
        <dbReference type="ARBA" id="ARBA00023082"/>
    </source>
</evidence>
<comment type="caution">
    <text evidence="7">The sequence shown here is derived from an EMBL/GenBank/DDBJ whole genome shotgun (WGS) entry which is preliminary data.</text>
</comment>
<dbReference type="GO" id="GO:0016987">
    <property type="term" value="F:sigma factor activity"/>
    <property type="evidence" value="ECO:0007669"/>
    <property type="project" value="UniProtKB-KW"/>
</dbReference>
<dbReference type="GO" id="GO:0006352">
    <property type="term" value="P:DNA-templated transcription initiation"/>
    <property type="evidence" value="ECO:0007669"/>
    <property type="project" value="InterPro"/>
</dbReference>
<keyword evidence="8" id="KW-1185">Reference proteome</keyword>
<gene>
    <name evidence="7" type="ORF">JOL79_11855</name>
</gene>